<name>A0A6A6BM59_9PEZI</name>
<accession>A0A6A6BM59</accession>
<dbReference type="AlphaFoldDB" id="A0A6A6BM59"/>
<keyword evidence="1" id="KW-0560">Oxidoreductase</keyword>
<reference evidence="2" key="1">
    <citation type="journal article" date="2020" name="Stud. Mycol.">
        <title>101 Dothideomycetes genomes: a test case for predicting lifestyles and emergence of pathogens.</title>
        <authorList>
            <person name="Haridas S."/>
            <person name="Albert R."/>
            <person name="Binder M."/>
            <person name="Bloem J."/>
            <person name="Labutti K."/>
            <person name="Salamov A."/>
            <person name="Andreopoulos B."/>
            <person name="Baker S."/>
            <person name="Barry K."/>
            <person name="Bills G."/>
            <person name="Bluhm B."/>
            <person name="Cannon C."/>
            <person name="Castanera R."/>
            <person name="Culley D."/>
            <person name="Daum C."/>
            <person name="Ezra D."/>
            <person name="Gonzalez J."/>
            <person name="Henrissat B."/>
            <person name="Kuo A."/>
            <person name="Liang C."/>
            <person name="Lipzen A."/>
            <person name="Lutzoni F."/>
            <person name="Magnuson J."/>
            <person name="Mondo S."/>
            <person name="Nolan M."/>
            <person name="Ohm R."/>
            <person name="Pangilinan J."/>
            <person name="Park H.-J."/>
            <person name="Ramirez L."/>
            <person name="Alfaro M."/>
            <person name="Sun H."/>
            <person name="Tritt A."/>
            <person name="Yoshinaga Y."/>
            <person name="Zwiers L.-H."/>
            <person name="Turgeon B."/>
            <person name="Goodwin S."/>
            <person name="Spatafora J."/>
            <person name="Crous P."/>
            <person name="Grigoriev I."/>
        </authorList>
    </citation>
    <scope>NUCLEOTIDE SEQUENCE</scope>
    <source>
        <strain evidence="2">CBS 121167</strain>
    </source>
</reference>
<proteinExistence type="predicted"/>
<protein>
    <submittedName>
        <fullName evidence="2">Uncharacterized protein</fullName>
    </submittedName>
</protein>
<evidence type="ECO:0000313" key="2">
    <source>
        <dbReference type="EMBL" id="KAF2145202.1"/>
    </source>
</evidence>
<sequence length="335" mass="36587">MSARHFSLAHLPDLSGKTAVVTGASAGLGRACAAQLLRCKIDCLYVVARSEDKFTDAKLEWTRALGLPDDALKQRTRFLRCDLSDLDSVKQAAQSLLDHLSRLDILMLNAAQPAVPDCTLSPQGVETLFAVNHLGHFVLTNLLLPIVEQTASEHGDARIVTTSSSLHLVCQELNFSHVTSPDPIKSPAAYDGCWRYGRSKLASLLFTKQLARLMQNKGVANVHVNCFFPGNFPTDAVDACKDLPGDLADAVFKGTSRLTVQTPEDAVATAMFLATNAEVASDDIQGEYFVPIGAEEKVSPLAKDKDLAKNLWYWSDHKATEALGKGWQEMYERNE</sequence>
<evidence type="ECO:0000256" key="1">
    <source>
        <dbReference type="ARBA" id="ARBA00023002"/>
    </source>
</evidence>
<organism evidence="2 3">
    <name type="scientific">Aplosporella prunicola CBS 121167</name>
    <dbReference type="NCBI Taxonomy" id="1176127"/>
    <lineage>
        <taxon>Eukaryota</taxon>
        <taxon>Fungi</taxon>
        <taxon>Dikarya</taxon>
        <taxon>Ascomycota</taxon>
        <taxon>Pezizomycotina</taxon>
        <taxon>Dothideomycetes</taxon>
        <taxon>Dothideomycetes incertae sedis</taxon>
        <taxon>Botryosphaeriales</taxon>
        <taxon>Aplosporellaceae</taxon>
        <taxon>Aplosporella</taxon>
    </lineage>
</organism>
<keyword evidence="3" id="KW-1185">Reference proteome</keyword>
<dbReference type="Pfam" id="PF00106">
    <property type="entry name" value="adh_short"/>
    <property type="match status" value="1"/>
</dbReference>
<gene>
    <name evidence="2" type="ORF">K452DRAFT_244951</name>
</gene>
<dbReference type="OrthoDB" id="191139at2759"/>
<dbReference type="SUPFAM" id="SSF51735">
    <property type="entry name" value="NAD(P)-binding Rossmann-fold domains"/>
    <property type="match status" value="1"/>
</dbReference>
<dbReference type="PANTHER" id="PTHR43157">
    <property type="entry name" value="PHOSPHATIDYLINOSITOL-GLYCAN BIOSYNTHESIS CLASS F PROTEIN-RELATED"/>
    <property type="match status" value="1"/>
</dbReference>
<dbReference type="RefSeq" id="XP_033400914.1">
    <property type="nucleotide sequence ID" value="XM_033537964.1"/>
</dbReference>
<dbReference type="InterPro" id="IPR002347">
    <property type="entry name" value="SDR_fam"/>
</dbReference>
<dbReference type="Proteomes" id="UP000799438">
    <property type="component" value="Unassembled WGS sequence"/>
</dbReference>
<dbReference type="PRINTS" id="PR00081">
    <property type="entry name" value="GDHRDH"/>
</dbReference>
<dbReference type="GO" id="GO:0016491">
    <property type="term" value="F:oxidoreductase activity"/>
    <property type="evidence" value="ECO:0007669"/>
    <property type="project" value="UniProtKB-KW"/>
</dbReference>
<dbReference type="PANTHER" id="PTHR43157:SF31">
    <property type="entry name" value="PHOSPHATIDYLINOSITOL-GLYCAN BIOSYNTHESIS CLASS F PROTEIN"/>
    <property type="match status" value="1"/>
</dbReference>
<dbReference type="InterPro" id="IPR036291">
    <property type="entry name" value="NAD(P)-bd_dom_sf"/>
</dbReference>
<dbReference type="GeneID" id="54295460"/>
<dbReference type="Gene3D" id="3.40.50.720">
    <property type="entry name" value="NAD(P)-binding Rossmann-like Domain"/>
    <property type="match status" value="1"/>
</dbReference>
<dbReference type="EMBL" id="ML995478">
    <property type="protein sequence ID" value="KAF2145202.1"/>
    <property type="molecule type" value="Genomic_DNA"/>
</dbReference>
<evidence type="ECO:0000313" key="3">
    <source>
        <dbReference type="Proteomes" id="UP000799438"/>
    </source>
</evidence>